<dbReference type="Proteomes" id="UP000185003">
    <property type="component" value="Unassembled WGS sequence"/>
</dbReference>
<name>A0A1N6G4G6_9BACT</name>
<evidence type="ECO:0000256" key="8">
    <source>
        <dbReference type="SAM" id="Phobius"/>
    </source>
</evidence>
<dbReference type="NCBIfam" id="TIGR04056">
    <property type="entry name" value="OMP_RagA_SusC"/>
    <property type="match status" value="1"/>
</dbReference>
<evidence type="ECO:0000313" key="11">
    <source>
        <dbReference type="Proteomes" id="UP000185003"/>
    </source>
</evidence>
<evidence type="ECO:0000256" key="6">
    <source>
        <dbReference type="ARBA" id="ARBA00023237"/>
    </source>
</evidence>
<comment type="subcellular location">
    <subcellularLocation>
        <location evidence="1 7">Cell outer membrane</location>
        <topology evidence="1 7">Multi-pass membrane protein</topology>
    </subcellularLocation>
</comment>
<evidence type="ECO:0000256" key="5">
    <source>
        <dbReference type="ARBA" id="ARBA00023136"/>
    </source>
</evidence>
<dbReference type="InterPro" id="IPR008969">
    <property type="entry name" value="CarboxyPept-like_regulatory"/>
</dbReference>
<protein>
    <submittedName>
        <fullName evidence="10">TonB-linked outer membrane protein, SusC/RagA family</fullName>
    </submittedName>
</protein>
<comment type="similarity">
    <text evidence="7">Belongs to the TonB-dependent receptor family.</text>
</comment>
<accession>A0A1N6G4G6</accession>
<gene>
    <name evidence="10" type="ORF">SAMN04488055_2572</name>
</gene>
<dbReference type="SUPFAM" id="SSF56935">
    <property type="entry name" value="Porins"/>
    <property type="match status" value="1"/>
</dbReference>
<dbReference type="InterPro" id="IPR037066">
    <property type="entry name" value="Plug_dom_sf"/>
</dbReference>
<dbReference type="InterPro" id="IPR023997">
    <property type="entry name" value="TonB-dep_OMP_SusC/RagA_CS"/>
</dbReference>
<proteinExistence type="inferred from homology"/>
<dbReference type="STRING" id="536979.SAMN04488055_2572"/>
<dbReference type="SUPFAM" id="SSF49464">
    <property type="entry name" value="Carboxypeptidase regulatory domain-like"/>
    <property type="match status" value="1"/>
</dbReference>
<dbReference type="Gene3D" id="2.170.130.10">
    <property type="entry name" value="TonB-dependent receptor, plug domain"/>
    <property type="match status" value="1"/>
</dbReference>
<dbReference type="NCBIfam" id="TIGR04057">
    <property type="entry name" value="SusC_RagA_signa"/>
    <property type="match status" value="1"/>
</dbReference>
<reference evidence="10 11" key="1">
    <citation type="submission" date="2016-11" db="EMBL/GenBank/DDBJ databases">
        <authorList>
            <person name="Jaros S."/>
            <person name="Januszkiewicz K."/>
            <person name="Wedrychowicz H."/>
        </authorList>
    </citation>
    <scope>NUCLEOTIDE SEQUENCE [LARGE SCALE GENOMIC DNA]</scope>
    <source>
        <strain evidence="10 11">DSM 24787</strain>
    </source>
</reference>
<sequence>MRLPKVAQKLSRYAVRSLTGSIVMLLFPVLLFAQKKTVTGTVSDNTGAPLPGVSVGVKNEKTGVSTDAQGKFSLSVSPGATLVFTYIGFEKSEIPVGSLAVYNVRLKEKVGTLSDVVVVGYATQRRKDLTGAVGSVNMSDFEKAPVKSFDEALAGRVAGVAVSSNDGQPGSIANIVIRGAGSISQDNGPLYVIDGFPTENSNANSISPADIESIDVLKDASATAIYGARGGNGVILITTKKGKTGPPVVTYNAYYGWQQIPAKQEMMNAYEFVRYVGDINPGIRDSVYLKNGVKLEDYRNKETLDMQDYIYQTGQNQNHDISVRGGNDKTRYSLSGNFNNQKGIIINGGFKRYQGRFTIDQNVNDKLKVGMNVNYAYSEAYGIPVSATNFYASATTLYSVWGFRPTTSIAGRDSAVDLLEEFYDPTNELANNQDYRVNPLQNIKNQITIAKNTGLIANAYAEYAITKNLLLRVAGGINNVNVETNIFNNSKTQSGSKWNANGVNGAIWNQPNSTWRSENSLNYRKKFNKHNLNVLGVFEAQGNKSSNRRFTATQIPNEELGLDGIDLAPAANTTLVSQSSRWTMASALARINYDYDSRYLFTASIRADGSSKFATGHKWGYFPSASAAWRFSSEEFMKPLRFVTDAKIRIGYGASGNNRVADFAYLSQLQMTSNQYWYSTGGLFPAIGSVIVSPENLDLKWETNQQTNIGLDLAFLKNRLNVTVDVYKRTTNDLLLQAALPYMQGIESATGFKNIGKLENKGLEFTIGGIIVENKKFSWNSNFNISFNKNKIISLTEGQTSILTGSGTFFNTTYSGLFPYISVIGRPMGEMYGLIFDGVYQYADFNVMPNGTYLLKPDITTNGSARTAIRPGDIKYKDLNGDLQVNNSDYTIIGSGLPKHTGGFSNNFTYKNFDLNVLFQWSYGNDIINANRYVFEGGIVNNPNLNQFATYANRWTPENPSNTLFRAGGMGNAAYSSRVVEDGSYLKLRTVSLGYNVPSPFLKRAKIKNIRAYASAQNLYTWTNYSGKDPEVSGRNGNLTPGFDYAVYPHSLSYVLGLNVTF</sequence>
<evidence type="ECO:0000256" key="4">
    <source>
        <dbReference type="ARBA" id="ARBA00022692"/>
    </source>
</evidence>
<dbReference type="InterPro" id="IPR039426">
    <property type="entry name" value="TonB-dep_rcpt-like"/>
</dbReference>
<dbReference type="Gene3D" id="2.40.170.20">
    <property type="entry name" value="TonB-dependent receptor, beta-barrel domain"/>
    <property type="match status" value="1"/>
</dbReference>
<dbReference type="GO" id="GO:0009279">
    <property type="term" value="C:cell outer membrane"/>
    <property type="evidence" value="ECO:0007669"/>
    <property type="project" value="UniProtKB-SubCell"/>
</dbReference>
<feature type="domain" description="TonB-dependent receptor plug" evidence="9">
    <location>
        <begin position="127"/>
        <end position="234"/>
    </location>
</feature>
<evidence type="ECO:0000313" key="10">
    <source>
        <dbReference type="EMBL" id="SIO02390.1"/>
    </source>
</evidence>
<keyword evidence="4 7" id="KW-0812">Transmembrane</keyword>
<keyword evidence="6 7" id="KW-0998">Cell outer membrane</keyword>
<dbReference type="Gene3D" id="2.60.40.1120">
    <property type="entry name" value="Carboxypeptidase-like, regulatory domain"/>
    <property type="match status" value="1"/>
</dbReference>
<dbReference type="RefSeq" id="WP_200798256.1">
    <property type="nucleotide sequence ID" value="NZ_FSRA01000001.1"/>
</dbReference>
<evidence type="ECO:0000256" key="3">
    <source>
        <dbReference type="ARBA" id="ARBA00022452"/>
    </source>
</evidence>
<evidence type="ECO:0000256" key="1">
    <source>
        <dbReference type="ARBA" id="ARBA00004571"/>
    </source>
</evidence>
<evidence type="ECO:0000256" key="2">
    <source>
        <dbReference type="ARBA" id="ARBA00022448"/>
    </source>
</evidence>
<keyword evidence="5 7" id="KW-0472">Membrane</keyword>
<keyword evidence="2 7" id="KW-0813">Transport</keyword>
<feature type="transmembrane region" description="Helical" evidence="8">
    <location>
        <begin position="12"/>
        <end position="33"/>
    </location>
</feature>
<dbReference type="InterPro" id="IPR036942">
    <property type="entry name" value="Beta-barrel_TonB_sf"/>
</dbReference>
<dbReference type="Pfam" id="PF13715">
    <property type="entry name" value="CarbopepD_reg_2"/>
    <property type="match status" value="1"/>
</dbReference>
<keyword evidence="11" id="KW-1185">Reference proteome</keyword>
<dbReference type="InterPro" id="IPR023996">
    <property type="entry name" value="TonB-dep_OMP_SusC/RagA"/>
</dbReference>
<organism evidence="10 11">
    <name type="scientific">Chitinophaga niabensis</name>
    <dbReference type="NCBI Taxonomy" id="536979"/>
    <lineage>
        <taxon>Bacteria</taxon>
        <taxon>Pseudomonadati</taxon>
        <taxon>Bacteroidota</taxon>
        <taxon>Chitinophagia</taxon>
        <taxon>Chitinophagales</taxon>
        <taxon>Chitinophagaceae</taxon>
        <taxon>Chitinophaga</taxon>
    </lineage>
</organism>
<keyword evidence="3 7" id="KW-1134">Transmembrane beta strand</keyword>
<evidence type="ECO:0000256" key="7">
    <source>
        <dbReference type="PROSITE-ProRule" id="PRU01360"/>
    </source>
</evidence>
<dbReference type="Pfam" id="PF07715">
    <property type="entry name" value="Plug"/>
    <property type="match status" value="1"/>
</dbReference>
<dbReference type="InterPro" id="IPR012910">
    <property type="entry name" value="Plug_dom"/>
</dbReference>
<evidence type="ECO:0000259" key="9">
    <source>
        <dbReference type="Pfam" id="PF07715"/>
    </source>
</evidence>
<dbReference type="AlphaFoldDB" id="A0A1N6G4G6"/>
<dbReference type="PROSITE" id="PS52016">
    <property type="entry name" value="TONB_DEPENDENT_REC_3"/>
    <property type="match status" value="1"/>
</dbReference>
<dbReference type="FunFam" id="2.170.130.10:FF:000008">
    <property type="entry name" value="SusC/RagA family TonB-linked outer membrane protein"/>
    <property type="match status" value="1"/>
</dbReference>
<keyword evidence="8" id="KW-1133">Transmembrane helix</keyword>
<dbReference type="EMBL" id="FSRA01000001">
    <property type="protein sequence ID" value="SIO02390.1"/>
    <property type="molecule type" value="Genomic_DNA"/>
</dbReference>